<sequence length="36" mass="4210">MFEIMIMRISRQKVSAIANFIIILTITLELCHCMII</sequence>
<proteinExistence type="predicted"/>
<name>A0A2C9WK99_MANES</name>
<dbReference type="AlphaFoldDB" id="A0A2C9WK99"/>
<keyword evidence="1" id="KW-1133">Transmembrane helix</keyword>
<evidence type="ECO:0000313" key="2">
    <source>
        <dbReference type="EMBL" id="OAY60599.1"/>
    </source>
</evidence>
<organism evidence="2">
    <name type="scientific">Manihot esculenta</name>
    <name type="common">Cassava</name>
    <name type="synonym">Jatropha manihot</name>
    <dbReference type="NCBI Taxonomy" id="3983"/>
    <lineage>
        <taxon>Eukaryota</taxon>
        <taxon>Viridiplantae</taxon>
        <taxon>Streptophyta</taxon>
        <taxon>Embryophyta</taxon>
        <taxon>Tracheophyta</taxon>
        <taxon>Spermatophyta</taxon>
        <taxon>Magnoliopsida</taxon>
        <taxon>eudicotyledons</taxon>
        <taxon>Gunneridae</taxon>
        <taxon>Pentapetalae</taxon>
        <taxon>rosids</taxon>
        <taxon>fabids</taxon>
        <taxon>Malpighiales</taxon>
        <taxon>Euphorbiaceae</taxon>
        <taxon>Crotonoideae</taxon>
        <taxon>Manihoteae</taxon>
        <taxon>Manihot</taxon>
    </lineage>
</organism>
<dbReference type="EMBL" id="CM004387">
    <property type="protein sequence ID" value="OAY60599.1"/>
    <property type="molecule type" value="Genomic_DNA"/>
</dbReference>
<gene>
    <name evidence="2" type="ORF">MANES_01G124800</name>
</gene>
<keyword evidence="1" id="KW-0812">Transmembrane</keyword>
<keyword evidence="1" id="KW-0472">Membrane</keyword>
<evidence type="ECO:0000256" key="1">
    <source>
        <dbReference type="SAM" id="Phobius"/>
    </source>
</evidence>
<protein>
    <submittedName>
        <fullName evidence="2">Uncharacterized protein</fullName>
    </submittedName>
</protein>
<accession>A0A2C9WK99</accession>
<reference evidence="2" key="1">
    <citation type="submission" date="2016-02" db="EMBL/GenBank/DDBJ databases">
        <title>WGS assembly of Manihot esculenta.</title>
        <authorList>
            <person name="Bredeson J.V."/>
            <person name="Prochnik S.E."/>
            <person name="Lyons J.B."/>
            <person name="Schmutz J."/>
            <person name="Grimwood J."/>
            <person name="Vrebalov J."/>
            <person name="Bart R.S."/>
            <person name="Amuge T."/>
            <person name="Ferguson M.E."/>
            <person name="Green R."/>
            <person name="Putnam N."/>
            <person name="Stites J."/>
            <person name="Rounsley S."/>
            <person name="Rokhsar D.S."/>
        </authorList>
    </citation>
    <scope>NUCLEOTIDE SEQUENCE [LARGE SCALE GENOMIC DNA]</scope>
    <source>
        <tissue evidence="2">Leaf</tissue>
    </source>
</reference>
<feature type="transmembrane region" description="Helical" evidence="1">
    <location>
        <begin position="16"/>
        <end position="35"/>
    </location>
</feature>